<protein>
    <submittedName>
        <fullName evidence="9">MFS family permease</fullName>
    </submittedName>
</protein>
<feature type="domain" description="Major facilitator superfamily (MFS) profile" evidence="8">
    <location>
        <begin position="1"/>
        <end position="186"/>
    </location>
</feature>
<dbReference type="AlphaFoldDB" id="A0A7W9GBL2"/>
<evidence type="ECO:0000256" key="6">
    <source>
        <dbReference type="ARBA" id="ARBA00023136"/>
    </source>
</evidence>
<evidence type="ECO:0000256" key="5">
    <source>
        <dbReference type="ARBA" id="ARBA00022989"/>
    </source>
</evidence>
<comment type="subcellular location">
    <subcellularLocation>
        <location evidence="1">Cell membrane</location>
        <topology evidence="1">Multi-pass membrane protein</topology>
    </subcellularLocation>
</comment>
<name>A0A7W9GBL2_9ACTN</name>
<keyword evidence="5 7" id="KW-1133">Transmembrane helix</keyword>
<dbReference type="Pfam" id="PF07690">
    <property type="entry name" value="MFS_1"/>
    <property type="match status" value="1"/>
</dbReference>
<dbReference type="InterPro" id="IPR020846">
    <property type="entry name" value="MFS_dom"/>
</dbReference>
<sequence>MRASALFGAFYLATLFMQQVLGTSAPVTGLAYLPLTVIMIGASWAAPALLRRFGIRAVVSCGMLVAAGGLLWLGGVTPTGGLLGNVVVPLAVAGAGFGIVIVPLTDAALSGVAPSDSGVASALLNVSAQLGGALGLAVLATMAATRAGERPDAAALTDGYGLAFVASAVLMAFCAAIAMAFFRRGRA</sequence>
<feature type="transmembrane region" description="Helical" evidence="7">
    <location>
        <begin position="82"/>
        <end position="105"/>
    </location>
</feature>
<dbReference type="GO" id="GO:0005886">
    <property type="term" value="C:plasma membrane"/>
    <property type="evidence" value="ECO:0007669"/>
    <property type="project" value="UniProtKB-SubCell"/>
</dbReference>
<comment type="caution">
    <text evidence="9">The sequence shown here is derived from an EMBL/GenBank/DDBJ whole genome shotgun (WGS) entry which is preliminary data.</text>
</comment>
<accession>A0A7W9GBL2</accession>
<dbReference type="SUPFAM" id="SSF103473">
    <property type="entry name" value="MFS general substrate transporter"/>
    <property type="match status" value="1"/>
</dbReference>
<keyword evidence="6 7" id="KW-0472">Membrane</keyword>
<feature type="transmembrane region" description="Helical" evidence="7">
    <location>
        <begin position="160"/>
        <end position="182"/>
    </location>
</feature>
<dbReference type="Gene3D" id="1.20.1250.20">
    <property type="entry name" value="MFS general substrate transporter like domains"/>
    <property type="match status" value="1"/>
</dbReference>
<dbReference type="Proteomes" id="UP000579153">
    <property type="component" value="Unassembled WGS sequence"/>
</dbReference>
<evidence type="ECO:0000256" key="2">
    <source>
        <dbReference type="ARBA" id="ARBA00022448"/>
    </source>
</evidence>
<evidence type="ECO:0000259" key="8">
    <source>
        <dbReference type="PROSITE" id="PS50850"/>
    </source>
</evidence>
<evidence type="ECO:0000313" key="10">
    <source>
        <dbReference type="Proteomes" id="UP000579153"/>
    </source>
</evidence>
<dbReference type="EMBL" id="JACHMB010000001">
    <property type="protein sequence ID" value="MBB5780795.1"/>
    <property type="molecule type" value="Genomic_DNA"/>
</dbReference>
<reference evidence="9 10" key="1">
    <citation type="submission" date="2020-08" db="EMBL/GenBank/DDBJ databases">
        <title>Sequencing the genomes of 1000 actinobacteria strains.</title>
        <authorList>
            <person name="Klenk H.-P."/>
        </authorList>
    </citation>
    <scope>NUCLEOTIDE SEQUENCE [LARGE SCALE GENOMIC DNA]</scope>
    <source>
        <strain evidence="9 10">DSM 45507</strain>
    </source>
</reference>
<dbReference type="PROSITE" id="PS50850">
    <property type="entry name" value="MFS"/>
    <property type="match status" value="1"/>
</dbReference>
<gene>
    <name evidence="9" type="ORF">HD596_007551</name>
</gene>
<evidence type="ECO:0000313" key="9">
    <source>
        <dbReference type="EMBL" id="MBB5780795.1"/>
    </source>
</evidence>
<proteinExistence type="predicted"/>
<keyword evidence="3" id="KW-1003">Cell membrane</keyword>
<dbReference type="PANTHER" id="PTHR42718">
    <property type="entry name" value="MAJOR FACILITATOR SUPERFAMILY MULTIDRUG TRANSPORTER MFSC"/>
    <property type="match status" value="1"/>
</dbReference>
<dbReference type="RefSeq" id="WP_185074204.1">
    <property type="nucleotide sequence ID" value="NZ_JACHMB010000001.1"/>
</dbReference>
<evidence type="ECO:0000256" key="7">
    <source>
        <dbReference type="SAM" id="Phobius"/>
    </source>
</evidence>
<feature type="transmembrane region" description="Helical" evidence="7">
    <location>
        <begin position="117"/>
        <end position="140"/>
    </location>
</feature>
<evidence type="ECO:0000256" key="3">
    <source>
        <dbReference type="ARBA" id="ARBA00022475"/>
    </source>
</evidence>
<evidence type="ECO:0000256" key="4">
    <source>
        <dbReference type="ARBA" id="ARBA00022692"/>
    </source>
</evidence>
<feature type="transmembrane region" description="Helical" evidence="7">
    <location>
        <begin position="57"/>
        <end position="76"/>
    </location>
</feature>
<keyword evidence="10" id="KW-1185">Reference proteome</keyword>
<organism evidence="9 10">
    <name type="scientific">Nonomuraea jabiensis</name>
    <dbReference type="NCBI Taxonomy" id="882448"/>
    <lineage>
        <taxon>Bacteria</taxon>
        <taxon>Bacillati</taxon>
        <taxon>Actinomycetota</taxon>
        <taxon>Actinomycetes</taxon>
        <taxon>Streptosporangiales</taxon>
        <taxon>Streptosporangiaceae</taxon>
        <taxon>Nonomuraea</taxon>
    </lineage>
</organism>
<dbReference type="InterPro" id="IPR011701">
    <property type="entry name" value="MFS"/>
</dbReference>
<dbReference type="InterPro" id="IPR036259">
    <property type="entry name" value="MFS_trans_sf"/>
</dbReference>
<evidence type="ECO:0000256" key="1">
    <source>
        <dbReference type="ARBA" id="ARBA00004651"/>
    </source>
</evidence>
<keyword evidence="4 7" id="KW-0812">Transmembrane</keyword>
<keyword evidence="2" id="KW-0813">Transport</keyword>
<dbReference type="GO" id="GO:0022857">
    <property type="term" value="F:transmembrane transporter activity"/>
    <property type="evidence" value="ECO:0007669"/>
    <property type="project" value="InterPro"/>
</dbReference>
<dbReference type="PANTHER" id="PTHR42718:SF46">
    <property type="entry name" value="BLR6921 PROTEIN"/>
    <property type="match status" value="1"/>
</dbReference>